<dbReference type="PANTHER" id="PTHR19376">
    <property type="entry name" value="DNA-DIRECTED RNA POLYMERASE"/>
    <property type="match status" value="1"/>
</dbReference>
<dbReference type="InterPro" id="IPR007081">
    <property type="entry name" value="RNA_pol_Rpb1_5"/>
</dbReference>
<dbReference type="GO" id="GO:0000428">
    <property type="term" value="C:DNA-directed RNA polymerase complex"/>
    <property type="evidence" value="ECO:0007669"/>
    <property type="project" value="UniProtKB-KW"/>
</dbReference>
<feature type="domain" description="RNA polymerase Rpb1" evidence="7">
    <location>
        <begin position="50"/>
        <end position="477"/>
    </location>
</feature>
<evidence type="ECO:0000313" key="9">
    <source>
        <dbReference type="Proteomes" id="UP000033754"/>
    </source>
</evidence>
<dbReference type="AlphaFoldDB" id="A0A0F3N447"/>
<keyword evidence="2" id="KW-0240">DNA-directed RNA polymerase</keyword>
<comment type="catalytic activity">
    <reaction evidence="6">
        <text>RNA(n) + a ribonucleoside 5'-triphosphate = RNA(n+1) + diphosphate</text>
        <dbReference type="Rhea" id="RHEA:21248"/>
        <dbReference type="Rhea" id="RHEA-COMP:14527"/>
        <dbReference type="Rhea" id="RHEA-COMP:17342"/>
        <dbReference type="ChEBI" id="CHEBI:33019"/>
        <dbReference type="ChEBI" id="CHEBI:61557"/>
        <dbReference type="ChEBI" id="CHEBI:140395"/>
        <dbReference type="EC" id="2.7.7.6"/>
    </reaction>
</comment>
<dbReference type="InterPro" id="IPR045867">
    <property type="entry name" value="DNA-dir_RpoC_beta_prime"/>
</dbReference>
<dbReference type="GO" id="GO:0006351">
    <property type="term" value="P:DNA-templated transcription"/>
    <property type="evidence" value="ECO:0007669"/>
    <property type="project" value="InterPro"/>
</dbReference>
<evidence type="ECO:0000256" key="1">
    <source>
        <dbReference type="ARBA" id="ARBA00012418"/>
    </source>
</evidence>
<evidence type="ECO:0000256" key="5">
    <source>
        <dbReference type="ARBA" id="ARBA00023163"/>
    </source>
</evidence>
<name>A0A0F3N447_ANAPH</name>
<dbReference type="EC" id="2.7.7.6" evidence="1"/>
<dbReference type="Pfam" id="PF04998">
    <property type="entry name" value="RNA_pol_Rpb1_5"/>
    <property type="match status" value="1"/>
</dbReference>
<dbReference type="Gene3D" id="2.40.50.100">
    <property type="match status" value="3"/>
</dbReference>
<dbReference type="CDD" id="cd02655">
    <property type="entry name" value="RNAP_beta'_C"/>
    <property type="match status" value="1"/>
</dbReference>
<keyword evidence="4" id="KW-0548">Nucleotidyltransferase</keyword>
<accession>A0A0F3N447</accession>
<reference evidence="8 9" key="1">
    <citation type="submission" date="2015-01" db="EMBL/GenBank/DDBJ databases">
        <title>Genome Sequencing of Rickettsiales.</title>
        <authorList>
            <person name="Daugherty S.C."/>
            <person name="Su Q."/>
            <person name="Abolude K."/>
            <person name="Beier-Sexton M."/>
            <person name="Carlyon J.A."/>
            <person name="Carter R."/>
            <person name="Day N.P."/>
            <person name="Dumler S.J."/>
            <person name="Dyachenko V."/>
            <person name="Godinez A."/>
            <person name="Kurtti T.J."/>
            <person name="Lichay M."/>
            <person name="Mullins K.E."/>
            <person name="Ott S."/>
            <person name="Pappas-Brown V."/>
            <person name="Paris D.H."/>
            <person name="Patel P."/>
            <person name="Richards A.L."/>
            <person name="Sadzewicz L."/>
            <person name="Sears K."/>
            <person name="Seidman D."/>
            <person name="Sengamalay N."/>
            <person name="Stenos J."/>
            <person name="Tallon L.J."/>
            <person name="Vincent G."/>
            <person name="Fraser C.M."/>
            <person name="Munderloh U."/>
            <person name="Dunning-Hotopp J.C."/>
        </authorList>
    </citation>
    <scope>NUCLEOTIDE SEQUENCE [LARGE SCALE GENOMIC DNA]</scope>
    <source>
        <strain evidence="8 9">NCH-1</strain>
    </source>
</reference>
<dbReference type="Gene3D" id="1.10.1790.20">
    <property type="match status" value="1"/>
</dbReference>
<dbReference type="PANTHER" id="PTHR19376:SF54">
    <property type="entry name" value="DNA-DIRECTED RNA POLYMERASE SUBUNIT BETA"/>
    <property type="match status" value="1"/>
</dbReference>
<evidence type="ECO:0000256" key="3">
    <source>
        <dbReference type="ARBA" id="ARBA00022679"/>
    </source>
</evidence>
<dbReference type="EMBL" id="LANT01000009">
    <property type="protein sequence ID" value="KJV62863.1"/>
    <property type="molecule type" value="Genomic_DNA"/>
</dbReference>
<dbReference type="Gene3D" id="1.10.150.390">
    <property type="match status" value="1"/>
</dbReference>
<evidence type="ECO:0000259" key="7">
    <source>
        <dbReference type="Pfam" id="PF04998"/>
    </source>
</evidence>
<dbReference type="GO" id="GO:0003677">
    <property type="term" value="F:DNA binding"/>
    <property type="evidence" value="ECO:0007669"/>
    <property type="project" value="InterPro"/>
</dbReference>
<evidence type="ECO:0000313" key="8">
    <source>
        <dbReference type="EMBL" id="KJV62863.1"/>
    </source>
</evidence>
<dbReference type="SUPFAM" id="SSF64484">
    <property type="entry name" value="beta and beta-prime subunits of DNA dependent RNA-polymerase"/>
    <property type="match status" value="1"/>
</dbReference>
<dbReference type="Proteomes" id="UP000033754">
    <property type="component" value="Unassembled WGS sequence"/>
</dbReference>
<gene>
    <name evidence="8" type="ORF">EPHNCH_1369</name>
</gene>
<comment type="caution">
    <text evidence="8">The sequence shown here is derived from an EMBL/GenBank/DDBJ whole genome shotgun (WGS) entry which is preliminary data.</text>
</comment>
<protein>
    <recommendedName>
        <fullName evidence="1">DNA-directed RNA polymerase</fullName>
        <ecNumber evidence="1">2.7.7.6</ecNumber>
    </recommendedName>
</protein>
<evidence type="ECO:0000256" key="4">
    <source>
        <dbReference type="ARBA" id="ARBA00022695"/>
    </source>
</evidence>
<sequence length="581" mass="63649">MVLGRVAAVDTYNPVTGEKLFTSGELIDESKLDKIRVAGLDAVKVRSPLTCESKQGICALCYGRDLAIGDLVSIGEAVGVIAAQSVGEPGTQLTMRTFHVGGTAMRGVEVSNLIALMDATVKLVNSNVVTDKYGNQIVMSRSCEVVLLDAAGNEKMRHSVPYGAKLYATEGQSVSMMEKIAEWDPYTIPIITEKTGTIKYVDLIYGVSINEVLDESTGISNRVVVDWKMHLQGANLRPRLVLLDDNGAVVTLSSDLEASYFVPIGAVLNVQDGQRVHAGDVITRIPRGSIKTRDITGGLPRVIELFEARKPKEHAIVSDVDGYVEFGKDYYRSKRRIFIRPVDKSLPVVEYLVPKGKHTIVNEGDFVHKGDLLMDGDPDQHDILRVLGTEALANYMISEIQQVYRLQGVKIDNKHIEVILRQMLQKVEITEPGDTMYLIGEHVSREEVMKLNRKLAEAGKKEVSYVPILQGITKASLDTNSFISAASFQETTKVLTEAAFAGKEDPLYGLKENVIVGRLIPAGTGFIMNKIKKLAMLDQSDYATYYNSELRGIMGDLGSSIIEEFQTPAPDGSISGSVVDY</sequence>
<keyword evidence="3" id="KW-0808">Transferase</keyword>
<proteinExistence type="predicted"/>
<dbReference type="PATRIC" id="fig|1359161.3.peg.1558"/>
<dbReference type="GO" id="GO:0003899">
    <property type="term" value="F:DNA-directed RNA polymerase activity"/>
    <property type="evidence" value="ECO:0007669"/>
    <property type="project" value="UniProtKB-EC"/>
</dbReference>
<evidence type="ECO:0000256" key="6">
    <source>
        <dbReference type="ARBA" id="ARBA00048552"/>
    </source>
</evidence>
<evidence type="ECO:0000256" key="2">
    <source>
        <dbReference type="ARBA" id="ARBA00022478"/>
    </source>
</evidence>
<keyword evidence="5" id="KW-0804">Transcription</keyword>
<organism evidence="8 9">
    <name type="scientific">Anaplasma phagocytophilum str. NCH-1</name>
    <dbReference type="NCBI Taxonomy" id="1359161"/>
    <lineage>
        <taxon>Bacteria</taxon>
        <taxon>Pseudomonadati</taxon>
        <taxon>Pseudomonadota</taxon>
        <taxon>Alphaproteobacteria</taxon>
        <taxon>Rickettsiales</taxon>
        <taxon>Anaplasmataceae</taxon>
        <taxon>Anaplasma</taxon>
        <taxon>phagocytophilum group</taxon>
    </lineage>
</organism>